<evidence type="ECO:0000256" key="6">
    <source>
        <dbReference type="ARBA" id="ARBA00022989"/>
    </source>
</evidence>
<gene>
    <name evidence="9" type="ORF">CFX0092_A0057</name>
</gene>
<keyword evidence="4" id="KW-1003">Cell membrane</keyword>
<dbReference type="Pfam" id="PF03591">
    <property type="entry name" value="AzlC"/>
    <property type="match status" value="1"/>
</dbReference>
<evidence type="ECO:0000256" key="1">
    <source>
        <dbReference type="ARBA" id="ARBA00004651"/>
    </source>
</evidence>
<dbReference type="PANTHER" id="PTHR34979:SF1">
    <property type="entry name" value="INNER MEMBRANE PROTEIN YGAZ"/>
    <property type="match status" value="1"/>
</dbReference>
<comment type="similarity">
    <text evidence="2">Belongs to the AzlC family.</text>
</comment>
<dbReference type="Proteomes" id="UP000215027">
    <property type="component" value="Chromosome I"/>
</dbReference>
<protein>
    <submittedName>
        <fullName evidence="9">AzlC family protein</fullName>
    </submittedName>
</protein>
<evidence type="ECO:0000256" key="8">
    <source>
        <dbReference type="SAM" id="Phobius"/>
    </source>
</evidence>
<dbReference type="EMBL" id="LN890655">
    <property type="protein sequence ID" value="CUS01938.1"/>
    <property type="molecule type" value="Genomic_DNA"/>
</dbReference>
<dbReference type="GO" id="GO:0005886">
    <property type="term" value="C:plasma membrane"/>
    <property type="evidence" value="ECO:0007669"/>
    <property type="project" value="UniProtKB-SubCell"/>
</dbReference>
<dbReference type="PANTHER" id="PTHR34979">
    <property type="entry name" value="INNER MEMBRANE PROTEIN YGAZ"/>
    <property type="match status" value="1"/>
</dbReference>
<accession>A0A160SZV3</accession>
<keyword evidence="10" id="KW-1185">Reference proteome</keyword>
<feature type="transmembrane region" description="Helical" evidence="8">
    <location>
        <begin position="209"/>
        <end position="226"/>
    </location>
</feature>
<evidence type="ECO:0000313" key="9">
    <source>
        <dbReference type="EMBL" id="CUS01938.1"/>
    </source>
</evidence>
<feature type="transmembrane region" description="Helical" evidence="8">
    <location>
        <begin position="161"/>
        <end position="179"/>
    </location>
</feature>
<keyword evidence="6 8" id="KW-1133">Transmembrane helix</keyword>
<evidence type="ECO:0000256" key="2">
    <source>
        <dbReference type="ARBA" id="ARBA00010735"/>
    </source>
</evidence>
<sequence length="241" mass="25385">MTPREQFLAGVRAELPILLGVAPFGLIFGAIAMAAGLPATLAQAMSSVIFAGSAQFIAAELIAVGTPALVLLTTTLIVNLRHLLYSASLAPHVRALPLRWKMLLAYLLTDEAYAVTIIHYTESDSPPATRHWFFLGAGLALWSVWQTSTALGIILGAAIPASWSLDFALALTFTGIVVPTLRDRPHVGAALSAGLVAVLAAAWPFKLGLMAAALTGIVVGVVLEGWQRQTTAKVIHDEDTA</sequence>
<dbReference type="InterPro" id="IPR011606">
    <property type="entry name" value="Brnchd-chn_aa_trnsp_permease"/>
</dbReference>
<dbReference type="RefSeq" id="WP_095041610.1">
    <property type="nucleotide sequence ID" value="NZ_LN890655.1"/>
</dbReference>
<evidence type="ECO:0000313" key="10">
    <source>
        <dbReference type="Proteomes" id="UP000215027"/>
    </source>
</evidence>
<keyword evidence="5 8" id="KW-0812">Transmembrane</keyword>
<keyword evidence="3" id="KW-0813">Transport</keyword>
<name>A0A160SZV3_9CHLR</name>
<evidence type="ECO:0000256" key="4">
    <source>
        <dbReference type="ARBA" id="ARBA00022475"/>
    </source>
</evidence>
<organism evidence="9 10">
    <name type="scientific">Candidatus Promineifilum breve</name>
    <dbReference type="NCBI Taxonomy" id="1806508"/>
    <lineage>
        <taxon>Bacteria</taxon>
        <taxon>Bacillati</taxon>
        <taxon>Chloroflexota</taxon>
        <taxon>Ardenticatenia</taxon>
        <taxon>Candidatus Promineifilales</taxon>
        <taxon>Candidatus Promineifilaceae</taxon>
        <taxon>Candidatus Promineifilum</taxon>
    </lineage>
</organism>
<feature type="transmembrane region" description="Helical" evidence="8">
    <location>
        <begin position="132"/>
        <end position="155"/>
    </location>
</feature>
<evidence type="ECO:0000256" key="3">
    <source>
        <dbReference type="ARBA" id="ARBA00022448"/>
    </source>
</evidence>
<proteinExistence type="inferred from homology"/>
<comment type="subcellular location">
    <subcellularLocation>
        <location evidence="1">Cell membrane</location>
        <topology evidence="1">Multi-pass membrane protein</topology>
    </subcellularLocation>
</comment>
<feature type="transmembrane region" description="Helical" evidence="8">
    <location>
        <begin position="49"/>
        <end position="78"/>
    </location>
</feature>
<reference evidence="9" key="1">
    <citation type="submission" date="2016-01" db="EMBL/GenBank/DDBJ databases">
        <authorList>
            <person name="Mcilroy J.S."/>
            <person name="Karst M S."/>
            <person name="Albertsen M."/>
        </authorList>
    </citation>
    <scope>NUCLEOTIDE SEQUENCE</scope>
    <source>
        <strain evidence="9">Cfx-K</strain>
    </source>
</reference>
<evidence type="ECO:0000256" key="5">
    <source>
        <dbReference type="ARBA" id="ARBA00022692"/>
    </source>
</evidence>
<dbReference type="KEGG" id="pbf:CFX0092_A0057"/>
<feature type="transmembrane region" description="Helical" evidence="8">
    <location>
        <begin position="15"/>
        <end position="37"/>
    </location>
</feature>
<evidence type="ECO:0000256" key="7">
    <source>
        <dbReference type="ARBA" id="ARBA00023136"/>
    </source>
</evidence>
<dbReference type="AlphaFoldDB" id="A0A160SZV3"/>
<dbReference type="OrthoDB" id="3177005at2"/>
<keyword evidence="7 8" id="KW-0472">Membrane</keyword>
<dbReference type="GO" id="GO:1903785">
    <property type="term" value="P:L-valine transmembrane transport"/>
    <property type="evidence" value="ECO:0007669"/>
    <property type="project" value="TreeGrafter"/>
</dbReference>